<evidence type="ECO:0000256" key="6">
    <source>
        <dbReference type="ARBA" id="ARBA00022692"/>
    </source>
</evidence>
<keyword evidence="3" id="KW-1003">Cell membrane</keyword>
<evidence type="ECO:0000313" key="12">
    <source>
        <dbReference type="Proteomes" id="UP001172728"/>
    </source>
</evidence>
<feature type="transmembrane region" description="Helical" evidence="10">
    <location>
        <begin position="81"/>
        <end position="110"/>
    </location>
</feature>
<evidence type="ECO:0000256" key="2">
    <source>
        <dbReference type="ARBA" id="ARBA00022448"/>
    </source>
</evidence>
<dbReference type="RefSeq" id="WP_301130838.1">
    <property type="nucleotide sequence ID" value="NZ_JAUHPW010000001.1"/>
</dbReference>
<dbReference type="InterPro" id="IPR059112">
    <property type="entry name" value="CysZ/EI24"/>
</dbReference>
<sequence>MPNARAVPARAREVAVGVRTVAAGLRAWARAPRLLGLGVLPGLLVGAVLGIGLGVLAVNVGAVGRGLAGALGLDDGWLGDVAAVTASVAVLAASSLVAVALFATLTLTVGQPFFEAVSRRVDARLDAEPEGEPWWPALLRGIGEGIVTLAISIGVSLLLLGIGLLPVVGSVTAFTIGVLVGGRLLAIELTAYPMARRGIVARRDRVRALRPYRLRLVAFGAAVFLIFLLPLGAVLAMPAAVAGATLLVRDLPLAPPTPSDGAHGTGPDTPA</sequence>
<organism evidence="11 12">
    <name type="scientific">Demequina litoralis</name>
    <dbReference type="NCBI Taxonomy" id="3051660"/>
    <lineage>
        <taxon>Bacteria</taxon>
        <taxon>Bacillati</taxon>
        <taxon>Actinomycetota</taxon>
        <taxon>Actinomycetes</taxon>
        <taxon>Micrococcales</taxon>
        <taxon>Demequinaceae</taxon>
        <taxon>Demequina</taxon>
    </lineage>
</organism>
<keyword evidence="12" id="KW-1185">Reference proteome</keyword>
<dbReference type="InterPro" id="IPR050480">
    <property type="entry name" value="CysZ-like"/>
</dbReference>
<feature type="transmembrane region" description="Helical" evidence="10">
    <location>
        <begin position="216"/>
        <end position="248"/>
    </location>
</feature>
<dbReference type="PANTHER" id="PTHR37468">
    <property type="entry name" value="SULFATE TRANSPORTER CYSZ"/>
    <property type="match status" value="1"/>
</dbReference>
<protein>
    <submittedName>
        <fullName evidence="11">EI24 domain-containing protein</fullName>
    </submittedName>
</protein>
<dbReference type="Pfam" id="PF07264">
    <property type="entry name" value="EI24"/>
    <property type="match status" value="1"/>
</dbReference>
<dbReference type="Proteomes" id="UP001172728">
    <property type="component" value="Unassembled WGS sequence"/>
</dbReference>
<reference evidence="11" key="1">
    <citation type="submission" date="2023-06" db="EMBL/GenBank/DDBJ databases">
        <title>Sysu t00192.</title>
        <authorList>
            <person name="Gao L."/>
            <person name="Fang B.-Z."/>
            <person name="Li W.-J."/>
        </authorList>
    </citation>
    <scope>NUCLEOTIDE SEQUENCE</scope>
    <source>
        <strain evidence="11">SYSU T00192</strain>
    </source>
</reference>
<evidence type="ECO:0000256" key="7">
    <source>
        <dbReference type="ARBA" id="ARBA00022989"/>
    </source>
</evidence>
<evidence type="ECO:0000256" key="9">
    <source>
        <dbReference type="ARBA" id="ARBA00023136"/>
    </source>
</evidence>
<feature type="transmembrane region" description="Helical" evidence="10">
    <location>
        <begin position="146"/>
        <end position="168"/>
    </location>
</feature>
<name>A0ABT8G5K2_9MICO</name>
<comment type="subcellular location">
    <subcellularLocation>
        <location evidence="1">Membrane</location>
        <topology evidence="1">Multi-pass membrane protein</topology>
    </subcellularLocation>
</comment>
<evidence type="ECO:0000256" key="4">
    <source>
        <dbReference type="ARBA" id="ARBA00022519"/>
    </source>
</evidence>
<dbReference type="EMBL" id="JAUHPW010000001">
    <property type="protein sequence ID" value="MDN4474416.1"/>
    <property type="molecule type" value="Genomic_DNA"/>
</dbReference>
<keyword evidence="8" id="KW-0764">Sulfate transport</keyword>
<evidence type="ECO:0000256" key="3">
    <source>
        <dbReference type="ARBA" id="ARBA00022475"/>
    </source>
</evidence>
<accession>A0ABT8G5K2</accession>
<feature type="transmembrane region" description="Helical" evidence="10">
    <location>
        <begin position="34"/>
        <end position="61"/>
    </location>
</feature>
<comment type="caution">
    <text evidence="11">The sequence shown here is derived from an EMBL/GenBank/DDBJ whole genome shotgun (WGS) entry which is preliminary data.</text>
</comment>
<evidence type="ECO:0000256" key="1">
    <source>
        <dbReference type="ARBA" id="ARBA00004141"/>
    </source>
</evidence>
<keyword evidence="9 10" id="KW-0472">Membrane</keyword>
<evidence type="ECO:0000256" key="8">
    <source>
        <dbReference type="ARBA" id="ARBA00023032"/>
    </source>
</evidence>
<keyword evidence="7 10" id="KW-1133">Transmembrane helix</keyword>
<evidence type="ECO:0000313" key="11">
    <source>
        <dbReference type="EMBL" id="MDN4474416.1"/>
    </source>
</evidence>
<proteinExistence type="predicted"/>
<keyword evidence="6 10" id="KW-0812">Transmembrane</keyword>
<feature type="transmembrane region" description="Helical" evidence="10">
    <location>
        <begin position="174"/>
        <end position="195"/>
    </location>
</feature>
<evidence type="ECO:0000256" key="5">
    <source>
        <dbReference type="ARBA" id="ARBA00022605"/>
    </source>
</evidence>
<dbReference type="PANTHER" id="PTHR37468:SF1">
    <property type="entry name" value="SULFATE TRANSPORTER CYSZ"/>
    <property type="match status" value="1"/>
</dbReference>
<evidence type="ECO:0000256" key="10">
    <source>
        <dbReference type="SAM" id="Phobius"/>
    </source>
</evidence>
<gene>
    <name evidence="11" type="ORF">QQX09_00950</name>
</gene>
<keyword evidence="2" id="KW-0813">Transport</keyword>
<keyword evidence="5" id="KW-0028">Amino-acid biosynthesis</keyword>
<keyword evidence="4" id="KW-0997">Cell inner membrane</keyword>